<accession>A0A371DIT7</accession>
<keyword evidence="1" id="KW-0732">Signal</keyword>
<dbReference type="EMBL" id="KZ857390">
    <property type="protein sequence ID" value="RDX52450.1"/>
    <property type="molecule type" value="Genomic_DNA"/>
</dbReference>
<organism evidence="2 3">
    <name type="scientific">Lentinus brumalis</name>
    <dbReference type="NCBI Taxonomy" id="2498619"/>
    <lineage>
        <taxon>Eukaryota</taxon>
        <taxon>Fungi</taxon>
        <taxon>Dikarya</taxon>
        <taxon>Basidiomycota</taxon>
        <taxon>Agaricomycotina</taxon>
        <taxon>Agaricomycetes</taxon>
        <taxon>Polyporales</taxon>
        <taxon>Polyporaceae</taxon>
        <taxon>Lentinus</taxon>
    </lineage>
</organism>
<name>A0A371DIT7_9APHY</name>
<reference evidence="2 3" key="1">
    <citation type="journal article" date="2018" name="Biotechnol. Biofuels">
        <title>Integrative visual omics of the white-rot fungus Polyporus brumalis exposes the biotechnological potential of its oxidative enzymes for delignifying raw plant biomass.</title>
        <authorList>
            <person name="Miyauchi S."/>
            <person name="Rancon A."/>
            <person name="Drula E."/>
            <person name="Hage H."/>
            <person name="Chaduli D."/>
            <person name="Favel A."/>
            <person name="Grisel S."/>
            <person name="Henrissat B."/>
            <person name="Herpoel-Gimbert I."/>
            <person name="Ruiz-Duenas F.J."/>
            <person name="Chevret D."/>
            <person name="Hainaut M."/>
            <person name="Lin J."/>
            <person name="Wang M."/>
            <person name="Pangilinan J."/>
            <person name="Lipzen A."/>
            <person name="Lesage-Meessen L."/>
            <person name="Navarro D."/>
            <person name="Riley R."/>
            <person name="Grigoriev I.V."/>
            <person name="Zhou S."/>
            <person name="Raouche S."/>
            <person name="Rosso M.N."/>
        </authorList>
    </citation>
    <scope>NUCLEOTIDE SEQUENCE [LARGE SCALE GENOMIC DNA]</scope>
    <source>
        <strain evidence="2 3">BRFM 1820</strain>
    </source>
</reference>
<feature type="signal peptide" evidence="1">
    <location>
        <begin position="1"/>
        <end position="16"/>
    </location>
</feature>
<gene>
    <name evidence="2" type="ORF">OH76DRAFT_1345175</name>
</gene>
<sequence>MSCLLFIFAIEPLAHALRASRLKGMSIPGEPDRLIAALFADDTTVYLDESDDYAMLEGILTKWCKGARAKFNIDKTDVLPVGTPEFRKELAARTSPSALGMSIPRSVRVVGDGELIRSLGAWIGNACDLDAPWVTMMQTLERNLQFWTRRKPTILGRKLIVDMEVGGRTQFLAKAQGMSEAVEKRISRMITTFMWNGAKHPRVSKETLCRPVSEGGLNLLDVEARNEAMDLMWLKEFLASGAARP</sequence>
<dbReference type="OrthoDB" id="2205812at2759"/>
<protein>
    <recommendedName>
        <fullName evidence="4">Reverse transcriptase domain-containing protein</fullName>
    </recommendedName>
</protein>
<dbReference type="PANTHER" id="PTHR31635:SF196">
    <property type="entry name" value="REVERSE TRANSCRIPTASE DOMAIN-CONTAINING PROTEIN-RELATED"/>
    <property type="match status" value="1"/>
</dbReference>
<feature type="chain" id="PRO_5016770527" description="Reverse transcriptase domain-containing protein" evidence="1">
    <location>
        <begin position="17"/>
        <end position="245"/>
    </location>
</feature>
<dbReference type="STRING" id="139420.A0A371DIT7"/>
<dbReference type="Proteomes" id="UP000256964">
    <property type="component" value="Unassembled WGS sequence"/>
</dbReference>
<keyword evidence="3" id="KW-1185">Reference proteome</keyword>
<evidence type="ECO:0000313" key="3">
    <source>
        <dbReference type="Proteomes" id="UP000256964"/>
    </source>
</evidence>
<evidence type="ECO:0000313" key="2">
    <source>
        <dbReference type="EMBL" id="RDX52450.1"/>
    </source>
</evidence>
<dbReference type="AlphaFoldDB" id="A0A371DIT7"/>
<dbReference type="PANTHER" id="PTHR31635">
    <property type="entry name" value="REVERSE TRANSCRIPTASE DOMAIN-CONTAINING PROTEIN-RELATED"/>
    <property type="match status" value="1"/>
</dbReference>
<evidence type="ECO:0008006" key="4">
    <source>
        <dbReference type="Google" id="ProtNLM"/>
    </source>
</evidence>
<evidence type="ECO:0000256" key="1">
    <source>
        <dbReference type="SAM" id="SignalP"/>
    </source>
</evidence>
<proteinExistence type="predicted"/>